<organism evidence="9 10">
    <name type="scientific">Blautia caecimuris</name>
    <dbReference type="NCBI Taxonomy" id="1796615"/>
    <lineage>
        <taxon>Bacteria</taxon>
        <taxon>Bacillati</taxon>
        <taxon>Bacillota</taxon>
        <taxon>Clostridia</taxon>
        <taxon>Lachnospirales</taxon>
        <taxon>Lachnospiraceae</taxon>
        <taxon>Blautia</taxon>
    </lineage>
</organism>
<dbReference type="PROSITE" id="PS00716">
    <property type="entry name" value="SIGMA70_2"/>
    <property type="match status" value="1"/>
</dbReference>
<reference evidence="9 10" key="1">
    <citation type="submission" date="2024-06" db="EMBL/GenBank/DDBJ databases">
        <title>Genomic Encyclopedia of Type Strains, Phase IV (KMG-IV): sequencing the most valuable type-strain genomes for metagenomic binning, comparative biology and taxonomic classification.</title>
        <authorList>
            <person name="Goeker M."/>
        </authorList>
    </citation>
    <scope>NUCLEOTIDE SEQUENCE [LARGE SCALE GENOMIC DNA]</scope>
    <source>
        <strain evidence="9 10">DSM 29492</strain>
    </source>
</reference>
<comment type="function">
    <text evidence="6">Sigma factors are initiation factors that promote the attachment of RNA polymerase to specific initiation sites and are then released.</text>
</comment>
<dbReference type="RefSeq" id="WP_138270710.1">
    <property type="nucleotide sequence ID" value="NZ_BAABXN010000001.1"/>
</dbReference>
<accession>A0ABV2M438</accession>
<dbReference type="Pfam" id="PF04539">
    <property type="entry name" value="Sigma70_r3"/>
    <property type="match status" value="1"/>
</dbReference>
<dbReference type="InterPro" id="IPR007624">
    <property type="entry name" value="RNA_pol_sigma70_r3"/>
</dbReference>
<dbReference type="PANTHER" id="PTHR30603">
    <property type="entry name" value="RNA POLYMERASE SIGMA FACTOR RPO"/>
    <property type="match status" value="1"/>
</dbReference>
<dbReference type="InterPro" id="IPR013325">
    <property type="entry name" value="RNA_pol_sigma_r2"/>
</dbReference>
<dbReference type="NCBIfam" id="TIGR02980">
    <property type="entry name" value="SigBFG"/>
    <property type="match status" value="1"/>
</dbReference>
<name>A0ABV2M438_9FIRM</name>
<dbReference type="Gene3D" id="1.10.10.10">
    <property type="entry name" value="Winged helix-like DNA-binding domain superfamily/Winged helix DNA-binding domain"/>
    <property type="match status" value="2"/>
</dbReference>
<gene>
    <name evidence="9" type="ORF">ABID24_002498</name>
</gene>
<dbReference type="InterPro" id="IPR013324">
    <property type="entry name" value="RNA_pol_sigma_r3/r4-like"/>
</dbReference>
<keyword evidence="3 6" id="KW-0731">Sigma factor</keyword>
<feature type="domain" description="RNA polymerase sigma-70" evidence="7">
    <location>
        <begin position="46"/>
        <end position="59"/>
    </location>
</feature>
<evidence type="ECO:0000256" key="1">
    <source>
        <dbReference type="ARBA" id="ARBA00022969"/>
    </source>
</evidence>
<dbReference type="EMBL" id="JBEPMJ010000019">
    <property type="protein sequence ID" value="MET3751240.1"/>
    <property type="molecule type" value="Genomic_DNA"/>
</dbReference>
<protein>
    <recommendedName>
        <fullName evidence="6">RNA polymerase sigma factor</fullName>
    </recommendedName>
</protein>
<dbReference type="NCBIfam" id="TIGR02937">
    <property type="entry name" value="sigma70-ECF"/>
    <property type="match status" value="1"/>
</dbReference>
<feature type="domain" description="RNA polymerase sigma-70" evidence="8">
    <location>
        <begin position="207"/>
        <end position="233"/>
    </location>
</feature>
<dbReference type="Gene3D" id="1.20.120.1810">
    <property type="match status" value="1"/>
</dbReference>
<comment type="caution">
    <text evidence="9">The sequence shown here is derived from an EMBL/GenBank/DDBJ whole genome shotgun (WGS) entry which is preliminary data.</text>
</comment>
<dbReference type="InterPro" id="IPR007627">
    <property type="entry name" value="RNA_pol_sigma70_r2"/>
</dbReference>
<dbReference type="InterPro" id="IPR007630">
    <property type="entry name" value="RNA_pol_sigma70_r4"/>
</dbReference>
<evidence type="ECO:0000259" key="8">
    <source>
        <dbReference type="PROSITE" id="PS00716"/>
    </source>
</evidence>
<dbReference type="InterPro" id="IPR000943">
    <property type="entry name" value="RNA_pol_sigma70"/>
</dbReference>
<dbReference type="Proteomes" id="UP001549106">
    <property type="component" value="Unassembled WGS sequence"/>
</dbReference>
<dbReference type="PRINTS" id="PR00046">
    <property type="entry name" value="SIGMA70FCT"/>
</dbReference>
<dbReference type="InterPro" id="IPR050239">
    <property type="entry name" value="Sigma-70_RNA_pol_init_factors"/>
</dbReference>
<evidence type="ECO:0000256" key="3">
    <source>
        <dbReference type="ARBA" id="ARBA00023082"/>
    </source>
</evidence>
<dbReference type="NCBIfam" id="NF004052">
    <property type="entry name" value="PRK05572.1"/>
    <property type="match status" value="1"/>
</dbReference>
<dbReference type="SUPFAM" id="SSF88946">
    <property type="entry name" value="Sigma2 domain of RNA polymerase sigma factors"/>
    <property type="match status" value="1"/>
</dbReference>
<keyword evidence="4 6" id="KW-0238">DNA-binding</keyword>
<keyword evidence="2 6" id="KW-0805">Transcription regulation</keyword>
<keyword evidence="5 6" id="KW-0804">Transcription</keyword>
<evidence type="ECO:0000259" key="7">
    <source>
        <dbReference type="PROSITE" id="PS00715"/>
    </source>
</evidence>
<dbReference type="PANTHER" id="PTHR30603:SF19">
    <property type="entry name" value="RNA POLYMERASE SIGMA-F FACTOR"/>
    <property type="match status" value="1"/>
</dbReference>
<keyword evidence="1" id="KW-0749">Sporulation</keyword>
<evidence type="ECO:0000256" key="5">
    <source>
        <dbReference type="ARBA" id="ARBA00023163"/>
    </source>
</evidence>
<dbReference type="Pfam" id="PF04545">
    <property type="entry name" value="Sigma70_r4"/>
    <property type="match status" value="1"/>
</dbReference>
<dbReference type="SUPFAM" id="SSF88659">
    <property type="entry name" value="Sigma3 and sigma4 domains of RNA polymerase sigma factors"/>
    <property type="match status" value="2"/>
</dbReference>
<evidence type="ECO:0000313" key="10">
    <source>
        <dbReference type="Proteomes" id="UP001549106"/>
    </source>
</evidence>
<dbReference type="InterPro" id="IPR014322">
    <property type="entry name" value="RNA_pol_sigma-B/F/G"/>
</dbReference>
<keyword evidence="10" id="KW-1185">Reference proteome</keyword>
<dbReference type="Pfam" id="PF04542">
    <property type="entry name" value="Sigma70_r2"/>
    <property type="match status" value="1"/>
</dbReference>
<dbReference type="CDD" id="cd06171">
    <property type="entry name" value="Sigma70_r4"/>
    <property type="match status" value="1"/>
</dbReference>
<dbReference type="PROSITE" id="PS00715">
    <property type="entry name" value="SIGMA70_1"/>
    <property type="match status" value="1"/>
</dbReference>
<dbReference type="InterPro" id="IPR036388">
    <property type="entry name" value="WH-like_DNA-bd_sf"/>
</dbReference>
<dbReference type="InterPro" id="IPR014284">
    <property type="entry name" value="RNA_pol_sigma-70_dom"/>
</dbReference>
<sequence>MEHTLALIGLAHQGDKEARDTVFEENTGLIYSVAKRFLGRGVEMEDLFQIGSIGLLKAVDKFDTEFDVKFSTYAVPMIAGEIRRFLRDDGMLKVSRSIKENCSKVFQARAELERSLGREPDMEELARAVSMAPEELAMTMEAGAPVESIYKTVYQGEGTEITLADRLEEKENRQEKLLNRILLEEVLGKLEKDERRLICMRYFQDMTQTEIAGRLGISQVQVSRMEKRIIKRLREYYDGS</sequence>
<evidence type="ECO:0000313" key="9">
    <source>
        <dbReference type="EMBL" id="MET3751240.1"/>
    </source>
</evidence>
<proteinExistence type="inferred from homology"/>
<evidence type="ECO:0000256" key="4">
    <source>
        <dbReference type="ARBA" id="ARBA00023125"/>
    </source>
</evidence>
<evidence type="ECO:0000256" key="6">
    <source>
        <dbReference type="RuleBase" id="RU362124"/>
    </source>
</evidence>
<comment type="similarity">
    <text evidence="6">Belongs to the sigma-70 factor family.</text>
</comment>
<evidence type="ECO:0000256" key="2">
    <source>
        <dbReference type="ARBA" id="ARBA00023015"/>
    </source>
</evidence>